<dbReference type="PANTHER" id="PTHR30146">
    <property type="entry name" value="LACI-RELATED TRANSCRIPTIONAL REPRESSOR"/>
    <property type="match status" value="1"/>
</dbReference>
<evidence type="ECO:0000313" key="5">
    <source>
        <dbReference type="EMBL" id="NYE69469.1"/>
    </source>
</evidence>
<dbReference type="CDD" id="cd06267">
    <property type="entry name" value="PBP1_LacI_sugar_binding-like"/>
    <property type="match status" value="1"/>
</dbReference>
<accession>A0A7Y9I406</accession>
<protein>
    <submittedName>
        <fullName evidence="5">DNA-binding LacI/PurR family transcriptional regulator</fullName>
    </submittedName>
</protein>
<keyword evidence="3" id="KW-0804">Transcription</keyword>
<evidence type="ECO:0000259" key="4">
    <source>
        <dbReference type="PROSITE" id="PS50932"/>
    </source>
</evidence>
<dbReference type="InterPro" id="IPR010982">
    <property type="entry name" value="Lambda_DNA-bd_dom_sf"/>
</dbReference>
<dbReference type="InterPro" id="IPR028082">
    <property type="entry name" value="Peripla_BP_I"/>
</dbReference>
<dbReference type="PROSITE" id="PS00356">
    <property type="entry name" value="HTH_LACI_1"/>
    <property type="match status" value="1"/>
</dbReference>
<dbReference type="EMBL" id="JACCBU010000001">
    <property type="protein sequence ID" value="NYE69469.1"/>
    <property type="molecule type" value="Genomic_DNA"/>
</dbReference>
<proteinExistence type="predicted"/>
<gene>
    <name evidence="5" type="ORF">BKA15_000798</name>
</gene>
<dbReference type="AlphaFoldDB" id="A0A7Y9I406"/>
<dbReference type="Gene3D" id="1.10.260.40">
    <property type="entry name" value="lambda repressor-like DNA-binding domains"/>
    <property type="match status" value="1"/>
</dbReference>
<dbReference type="Pfam" id="PF13377">
    <property type="entry name" value="Peripla_BP_3"/>
    <property type="match status" value="1"/>
</dbReference>
<dbReference type="SUPFAM" id="SSF47413">
    <property type="entry name" value="lambda repressor-like DNA-binding domains"/>
    <property type="match status" value="1"/>
</dbReference>
<dbReference type="PANTHER" id="PTHR30146:SF153">
    <property type="entry name" value="LACTOSE OPERON REPRESSOR"/>
    <property type="match status" value="1"/>
</dbReference>
<sequence>MTAMADVARRAGVSTMTVSHVINGNRPVRDETRARVLAAIEELDYQPNLAARALRRGRVGAIGLAVGHIEHPYNADLARAVTAQASALGYHVAIEATGGQLDAEVATWQRSPLFYDGLLINATQLERLPDGVRNDFPVVFLGESMSDPAVDHVAMANVEGTRLATRHLLDKGCRRIAMAGGSLTADTRMVTLRTEGYVSALTEAGLPVDPALVVRTAGGMPLQAGAATVAAMVAAGTRFDGVVCTTDSYAHGVLRGLADAGLGCPEGVRVVGFDNLPDARYAIPSLTSVDPDNENLVAAALAMLIERMEGFTGPGRSITGTCSLIERESTR</sequence>
<dbReference type="Pfam" id="PF00356">
    <property type="entry name" value="LacI"/>
    <property type="match status" value="1"/>
</dbReference>
<dbReference type="Proteomes" id="UP000569914">
    <property type="component" value="Unassembled WGS sequence"/>
</dbReference>
<evidence type="ECO:0000256" key="3">
    <source>
        <dbReference type="ARBA" id="ARBA00023163"/>
    </source>
</evidence>
<dbReference type="GO" id="GO:0000976">
    <property type="term" value="F:transcription cis-regulatory region binding"/>
    <property type="evidence" value="ECO:0007669"/>
    <property type="project" value="TreeGrafter"/>
</dbReference>
<dbReference type="Gene3D" id="3.40.50.2300">
    <property type="match status" value="2"/>
</dbReference>
<dbReference type="GO" id="GO:0003700">
    <property type="term" value="F:DNA-binding transcription factor activity"/>
    <property type="evidence" value="ECO:0007669"/>
    <property type="project" value="TreeGrafter"/>
</dbReference>
<evidence type="ECO:0000256" key="2">
    <source>
        <dbReference type="ARBA" id="ARBA00023125"/>
    </source>
</evidence>
<keyword evidence="6" id="KW-1185">Reference proteome</keyword>
<dbReference type="SUPFAM" id="SSF53822">
    <property type="entry name" value="Periplasmic binding protein-like I"/>
    <property type="match status" value="1"/>
</dbReference>
<evidence type="ECO:0000313" key="6">
    <source>
        <dbReference type="Proteomes" id="UP000569914"/>
    </source>
</evidence>
<keyword evidence="1" id="KW-0805">Transcription regulation</keyword>
<dbReference type="CDD" id="cd01392">
    <property type="entry name" value="HTH_LacI"/>
    <property type="match status" value="1"/>
</dbReference>
<dbReference type="PROSITE" id="PS50932">
    <property type="entry name" value="HTH_LACI_2"/>
    <property type="match status" value="1"/>
</dbReference>
<evidence type="ECO:0000256" key="1">
    <source>
        <dbReference type="ARBA" id="ARBA00023015"/>
    </source>
</evidence>
<name>A0A7Y9I406_9ACTN</name>
<feature type="domain" description="HTH lacI-type" evidence="4">
    <location>
        <begin position="1"/>
        <end position="56"/>
    </location>
</feature>
<reference evidence="5 6" key="1">
    <citation type="submission" date="2020-07" db="EMBL/GenBank/DDBJ databases">
        <title>Sequencing the genomes of 1000 actinobacteria strains.</title>
        <authorList>
            <person name="Klenk H.-P."/>
        </authorList>
    </citation>
    <scope>NUCLEOTIDE SEQUENCE [LARGE SCALE GENOMIC DNA]</scope>
    <source>
        <strain evidence="5 6">DSM 22083</strain>
    </source>
</reference>
<organism evidence="5 6">
    <name type="scientific">Microlunatus parietis</name>
    <dbReference type="NCBI Taxonomy" id="682979"/>
    <lineage>
        <taxon>Bacteria</taxon>
        <taxon>Bacillati</taxon>
        <taxon>Actinomycetota</taxon>
        <taxon>Actinomycetes</taxon>
        <taxon>Propionibacteriales</taxon>
        <taxon>Propionibacteriaceae</taxon>
        <taxon>Microlunatus</taxon>
    </lineage>
</organism>
<dbReference type="InterPro" id="IPR046335">
    <property type="entry name" value="LacI/GalR-like_sensor"/>
</dbReference>
<dbReference type="SMART" id="SM00354">
    <property type="entry name" value="HTH_LACI"/>
    <property type="match status" value="1"/>
</dbReference>
<comment type="caution">
    <text evidence="5">The sequence shown here is derived from an EMBL/GenBank/DDBJ whole genome shotgun (WGS) entry which is preliminary data.</text>
</comment>
<dbReference type="InterPro" id="IPR000843">
    <property type="entry name" value="HTH_LacI"/>
</dbReference>
<keyword evidence="2 5" id="KW-0238">DNA-binding</keyword>